<dbReference type="AlphaFoldDB" id="A0A8S3WUL9"/>
<sequence length="114" mass="12797">MTRSTVKGARHLALPKSLNHLPSISIVGNLQVSGEGDVQICVYYRSIFEDLYRVVCAAFSTTGEARSNWHQGSVKRSGENYWLRARTEHNYLLLKQTSITLIVAVSVLFEETPN</sequence>
<evidence type="ECO:0000313" key="2">
    <source>
        <dbReference type="Proteomes" id="UP000691718"/>
    </source>
</evidence>
<accession>A0A8S3WUL9</accession>
<protein>
    <submittedName>
        <fullName evidence="1">(apollo) hypothetical protein</fullName>
    </submittedName>
</protein>
<keyword evidence="2" id="KW-1185">Reference proteome</keyword>
<name>A0A8S3WUL9_PARAO</name>
<comment type="caution">
    <text evidence="1">The sequence shown here is derived from an EMBL/GenBank/DDBJ whole genome shotgun (WGS) entry which is preliminary data.</text>
</comment>
<organism evidence="1 2">
    <name type="scientific">Parnassius apollo</name>
    <name type="common">Apollo butterfly</name>
    <name type="synonym">Papilio apollo</name>
    <dbReference type="NCBI Taxonomy" id="110799"/>
    <lineage>
        <taxon>Eukaryota</taxon>
        <taxon>Metazoa</taxon>
        <taxon>Ecdysozoa</taxon>
        <taxon>Arthropoda</taxon>
        <taxon>Hexapoda</taxon>
        <taxon>Insecta</taxon>
        <taxon>Pterygota</taxon>
        <taxon>Neoptera</taxon>
        <taxon>Endopterygota</taxon>
        <taxon>Lepidoptera</taxon>
        <taxon>Glossata</taxon>
        <taxon>Ditrysia</taxon>
        <taxon>Papilionoidea</taxon>
        <taxon>Papilionidae</taxon>
        <taxon>Parnassiinae</taxon>
        <taxon>Parnassini</taxon>
        <taxon>Parnassius</taxon>
        <taxon>Parnassius</taxon>
    </lineage>
</organism>
<evidence type="ECO:0000313" key="1">
    <source>
        <dbReference type="EMBL" id="CAG4983747.1"/>
    </source>
</evidence>
<dbReference type="Proteomes" id="UP000691718">
    <property type="component" value="Unassembled WGS sequence"/>
</dbReference>
<gene>
    <name evidence="1" type="ORF">PAPOLLO_LOCUS10701</name>
</gene>
<reference evidence="1" key="1">
    <citation type="submission" date="2021-04" db="EMBL/GenBank/DDBJ databases">
        <authorList>
            <person name="Tunstrom K."/>
        </authorList>
    </citation>
    <scope>NUCLEOTIDE SEQUENCE</scope>
</reference>
<dbReference type="EMBL" id="CAJQZP010000769">
    <property type="protein sequence ID" value="CAG4983747.1"/>
    <property type="molecule type" value="Genomic_DNA"/>
</dbReference>
<proteinExistence type="predicted"/>